<sequence>MWRDVQGDYSQDRQAGVSESGWSRSQEYAEPAQPAPRSPSTRRGRRKDDIEPSTRRRKDDIEPATRRKADIEPRRRKDDIEPRIRRKDDIEPPLRPLPSREPSSRHVNDEWPGSRPRSPPPHLRDPSPPRRANPPLPPSSNTGYPAMASSSSREPSRYERIDSPPPSRYRNNIPSDSVPQRRGREAEMSDPEFDNSKRRRLNDDFASSRRGPTDLVAPIASLPPKPIAAPPSYEASQVDQQHRKRAPLPPQREQWIRSDHKPAPVQQPQPQLQQSSQHPPFPPRPIRIPSPIVEPDGLLQWTTPDGRKETINQATTMPPGWMGWGNVPLYDTPSGRLSRMSGLPNPWDMSKPWPPPKPKGWKPSTSDPPLSAYYPNPRLPDAMDVDIPPPSRGPPMSRVDPGPRNGMGGMYSDRMPSAPQEAPRAPRAMVPRDGGSYSGMASSSTSLPNMYGRPAEPPSHEGPGASSSRGRLQPPRSPVDQRRWGESSPVDRRASYSGANPMEPPTIAPPKQVVRDLPERPMPIGRAPTSEPRGRGRPTGDTGPRPPRMSGTNSVPVGPRTATSYESVPSAQSSPFHANDNGYGSRRGFANERDDVPDPYGKKPMRYAPPPDEPFSDRSRVERGGDRGSERGGRRSSVSDPMRGPPEERQPSRGGTSPVQSRHGSTYPNSQSEPTRLWQTRDEVQTLRAPTSRSQEEFVPREPRQYGRSTYDSEVPRPDRVITPPPHEEERPPAVKVHPDRARLLAVPAPPPQDSAPNGARGRRPGPDRGYAGARDFDDRVRDPPPHPDERMGPPRDRSPQNGFRPNMKRGGSLLERLNIHDSPPRDSASSLRERVDVVAHVDPVSVARTESVMNVDSEGPSGPAGDDGSKGNGGRGPGKRRNGKPRRGRRNGGGP</sequence>
<feature type="compositionally biased region" description="Polar residues" evidence="1">
    <location>
        <begin position="169"/>
        <end position="178"/>
    </location>
</feature>
<dbReference type="OrthoDB" id="2758193at2759"/>
<dbReference type="Proteomes" id="UP000313359">
    <property type="component" value="Unassembled WGS sequence"/>
</dbReference>
<feature type="compositionally biased region" description="Basic and acidic residues" evidence="1">
    <location>
        <begin position="694"/>
        <end position="705"/>
    </location>
</feature>
<gene>
    <name evidence="2" type="ORF">L227DRAFT_579525</name>
</gene>
<evidence type="ECO:0000313" key="2">
    <source>
        <dbReference type="EMBL" id="RPD55554.1"/>
    </source>
</evidence>
<feature type="region of interest" description="Disordered" evidence="1">
    <location>
        <begin position="1"/>
        <end position="304"/>
    </location>
</feature>
<proteinExistence type="predicted"/>
<feature type="compositionally biased region" description="Basic residues" evidence="1">
    <location>
        <begin position="878"/>
        <end position="896"/>
    </location>
</feature>
<feature type="compositionally biased region" description="Basic and acidic residues" evidence="1">
    <location>
        <begin position="479"/>
        <end position="494"/>
    </location>
</feature>
<feature type="compositionally biased region" description="Pro residues" evidence="1">
    <location>
        <begin position="279"/>
        <end position="288"/>
    </location>
</feature>
<dbReference type="AlphaFoldDB" id="A0A5C2RVY2"/>
<accession>A0A5C2RVY2</accession>
<feature type="compositionally biased region" description="Polar residues" evidence="1">
    <location>
        <begin position="653"/>
        <end position="678"/>
    </location>
</feature>
<evidence type="ECO:0000313" key="3">
    <source>
        <dbReference type="Proteomes" id="UP000313359"/>
    </source>
</evidence>
<reference evidence="2" key="1">
    <citation type="journal article" date="2018" name="Genome Biol. Evol.">
        <title>Genomics and development of Lentinus tigrinus, a white-rot wood-decaying mushroom with dimorphic fruiting bodies.</title>
        <authorList>
            <person name="Wu B."/>
            <person name="Xu Z."/>
            <person name="Knudson A."/>
            <person name="Carlson A."/>
            <person name="Chen N."/>
            <person name="Kovaka S."/>
            <person name="LaButti K."/>
            <person name="Lipzen A."/>
            <person name="Pennachio C."/>
            <person name="Riley R."/>
            <person name="Schakwitz W."/>
            <person name="Umezawa K."/>
            <person name="Ohm R.A."/>
            <person name="Grigoriev I.V."/>
            <person name="Nagy L.G."/>
            <person name="Gibbons J."/>
            <person name="Hibbett D."/>
        </authorList>
    </citation>
    <scope>NUCLEOTIDE SEQUENCE [LARGE SCALE GENOMIC DNA]</scope>
    <source>
        <strain evidence="2">ALCF2SS1-6</strain>
    </source>
</reference>
<feature type="compositionally biased region" description="Basic and acidic residues" evidence="1">
    <location>
        <begin position="615"/>
        <end position="633"/>
    </location>
</feature>
<feature type="compositionally biased region" description="Low complexity" evidence="1">
    <location>
        <begin position="434"/>
        <end position="446"/>
    </location>
</feature>
<feature type="compositionally biased region" description="Low complexity" evidence="1">
    <location>
        <begin position="263"/>
        <end position="278"/>
    </location>
</feature>
<feature type="compositionally biased region" description="Polar residues" evidence="1">
    <location>
        <begin position="550"/>
        <end position="576"/>
    </location>
</feature>
<feature type="region of interest" description="Disordered" evidence="1">
    <location>
        <begin position="348"/>
        <end position="896"/>
    </location>
</feature>
<dbReference type="STRING" id="1328759.A0A5C2RVY2"/>
<feature type="compositionally biased region" description="Pro residues" evidence="1">
    <location>
        <begin position="129"/>
        <end position="138"/>
    </location>
</feature>
<feature type="compositionally biased region" description="Basic and acidic residues" evidence="1">
    <location>
        <begin position="714"/>
        <end position="743"/>
    </location>
</feature>
<dbReference type="EMBL" id="ML122294">
    <property type="protein sequence ID" value="RPD55554.1"/>
    <property type="molecule type" value="Genomic_DNA"/>
</dbReference>
<protein>
    <submittedName>
        <fullName evidence="2">Uncharacterized protein</fullName>
    </submittedName>
</protein>
<feature type="compositionally biased region" description="Basic and acidic residues" evidence="1">
    <location>
        <begin position="46"/>
        <end position="92"/>
    </location>
</feature>
<feature type="compositionally biased region" description="Basic and acidic residues" evidence="1">
    <location>
        <begin position="775"/>
        <end position="799"/>
    </location>
</feature>
<keyword evidence="3" id="KW-1185">Reference proteome</keyword>
<organism evidence="2 3">
    <name type="scientific">Lentinus tigrinus ALCF2SS1-6</name>
    <dbReference type="NCBI Taxonomy" id="1328759"/>
    <lineage>
        <taxon>Eukaryota</taxon>
        <taxon>Fungi</taxon>
        <taxon>Dikarya</taxon>
        <taxon>Basidiomycota</taxon>
        <taxon>Agaricomycotina</taxon>
        <taxon>Agaricomycetes</taxon>
        <taxon>Polyporales</taxon>
        <taxon>Polyporaceae</taxon>
        <taxon>Lentinus</taxon>
    </lineage>
</organism>
<evidence type="ECO:0000256" key="1">
    <source>
        <dbReference type="SAM" id="MobiDB-lite"/>
    </source>
</evidence>
<name>A0A5C2RVY2_9APHY</name>